<name>A0ABX3U8K6_KLUIN</name>
<accession>A0ABX3U8K6</accession>
<dbReference type="Proteomes" id="UP000192521">
    <property type="component" value="Unassembled WGS sequence"/>
</dbReference>
<dbReference type="InterPro" id="IPR007054">
    <property type="entry name" value="Lysis_S"/>
</dbReference>
<gene>
    <name evidence="2" type="ORF">B2M27_23870</name>
</gene>
<keyword evidence="1" id="KW-0472">Membrane</keyword>
<reference evidence="2 3" key="1">
    <citation type="submission" date="2017-02" db="EMBL/GenBank/DDBJ databases">
        <title>Draft genome sequence of a Kluyvera intermedia isolate from a patient with a pancreatic abscess.</title>
        <authorList>
            <person name="Thele R."/>
        </authorList>
    </citation>
    <scope>NUCLEOTIDE SEQUENCE [LARGE SCALE GENOMIC DNA]</scope>
    <source>
        <strain evidence="2 3">FOSA7093</strain>
    </source>
</reference>
<evidence type="ECO:0000313" key="2">
    <source>
        <dbReference type="EMBL" id="ORJ47863.1"/>
    </source>
</evidence>
<proteinExistence type="predicted"/>
<evidence type="ECO:0000256" key="1">
    <source>
        <dbReference type="SAM" id="Phobius"/>
    </source>
</evidence>
<keyword evidence="1" id="KW-1133">Transmembrane helix</keyword>
<keyword evidence="1" id="KW-0812">Transmembrane</keyword>
<organism evidence="2 3">
    <name type="scientific">Kluyvera intermedia</name>
    <name type="common">Enterobacter intermedius</name>
    <dbReference type="NCBI Taxonomy" id="61648"/>
    <lineage>
        <taxon>Bacteria</taxon>
        <taxon>Pseudomonadati</taxon>
        <taxon>Pseudomonadota</taxon>
        <taxon>Gammaproteobacteria</taxon>
        <taxon>Enterobacterales</taxon>
        <taxon>Enterobacteriaceae</taxon>
        <taxon>Kluyvera</taxon>
    </lineage>
</organism>
<dbReference type="Pfam" id="PF04971">
    <property type="entry name" value="Phage_holin_2_1"/>
    <property type="match status" value="1"/>
</dbReference>
<protein>
    <submittedName>
        <fullName evidence="2">Lysis protein</fullName>
    </submittedName>
</protein>
<dbReference type="EMBL" id="MWPR01000057">
    <property type="protein sequence ID" value="ORJ47863.1"/>
    <property type="molecule type" value="Genomic_DNA"/>
</dbReference>
<feature type="transmembrane region" description="Helical" evidence="1">
    <location>
        <begin position="12"/>
        <end position="32"/>
    </location>
</feature>
<evidence type="ECO:0000313" key="3">
    <source>
        <dbReference type="Proteomes" id="UP000192521"/>
    </source>
</evidence>
<comment type="caution">
    <text evidence="2">The sequence shown here is derived from an EMBL/GenBank/DDBJ whole genome shotgun (WGS) entry which is preliminary data.</text>
</comment>
<feature type="transmembrane region" description="Helical" evidence="1">
    <location>
        <begin position="38"/>
        <end position="58"/>
    </location>
</feature>
<keyword evidence="3" id="KW-1185">Reference proteome</keyword>
<dbReference type="RefSeq" id="WP_039079596.1">
    <property type="nucleotide sequence ID" value="NZ_MWPR01000057.1"/>
</dbReference>
<sequence length="83" mass="9088">MIKTMPDKIATAVGYCTSGSLICWGAIAQWLHDLNWNLIAVIGGFVIGIATFFSNIYFKRQALKAYREAIARGIVVAPPAQDE</sequence>